<evidence type="ECO:0000259" key="7">
    <source>
        <dbReference type="PROSITE" id="PS50222"/>
    </source>
</evidence>
<evidence type="ECO:0000256" key="5">
    <source>
        <dbReference type="ARBA" id="ARBA00022837"/>
    </source>
</evidence>
<feature type="domain" description="EF-hand" evidence="7">
    <location>
        <begin position="194"/>
        <end position="229"/>
    </location>
</feature>
<dbReference type="SMART" id="SM00054">
    <property type="entry name" value="EFh"/>
    <property type="match status" value="3"/>
</dbReference>
<evidence type="ECO:0000256" key="1">
    <source>
        <dbReference type="ARBA" id="ARBA00006049"/>
    </source>
</evidence>
<keyword evidence="4" id="KW-0677">Repeat</keyword>
<dbReference type="PROSITE" id="PS00018">
    <property type="entry name" value="EF_HAND_1"/>
    <property type="match status" value="3"/>
</dbReference>
<keyword evidence="3" id="KW-0479">Metal-binding</keyword>
<dbReference type="GO" id="GO:0005509">
    <property type="term" value="F:calcium ion binding"/>
    <property type="evidence" value="ECO:0007669"/>
    <property type="project" value="InterPro"/>
</dbReference>
<dbReference type="AlphaFoldDB" id="A0A7S2TMM9"/>
<dbReference type="InterPro" id="IPR002048">
    <property type="entry name" value="EF_hand_dom"/>
</dbReference>
<sequence length="318" mass="35585">MEGFPRLVASGAALAAAAAAVGYIIPSESKGGRSPLATAAAAASAAIWWLMNREYLKKLATGMDDEGEGPEKAERFESLESLEFVETNDYFEDGEQKEEGSTLSWFMEKHLRMEYKASLPRVIKMFGPAEKISLKEFLERFRIMISMGSAPPPNKDMVSNIGRRIFKAFDRNNDGVVSKREFVIGMSVLFGYNKRESNIESAFEMFDKDGDKEISLEEMTLYFQSHFEVAYALDPTFVTRFNASGGGTRGRLPTTREIAESTAKLCFSHADKNKDGTVCFEEFKAWFFEKEDGKKKCQHRRSSCFSTVSAQGSLLSLI</sequence>
<evidence type="ECO:0000256" key="4">
    <source>
        <dbReference type="ARBA" id="ARBA00022737"/>
    </source>
</evidence>
<dbReference type="InterPro" id="IPR028846">
    <property type="entry name" value="Recoverin"/>
</dbReference>
<dbReference type="Pfam" id="PF13499">
    <property type="entry name" value="EF-hand_7"/>
    <property type="match status" value="1"/>
</dbReference>
<keyword evidence="5" id="KW-0106">Calcium</keyword>
<evidence type="ECO:0000313" key="8">
    <source>
        <dbReference type="EMBL" id="CAD9759872.1"/>
    </source>
</evidence>
<dbReference type="PANTHER" id="PTHR23055">
    <property type="entry name" value="CALCIUM BINDING PROTEINS"/>
    <property type="match status" value="1"/>
</dbReference>
<dbReference type="SUPFAM" id="SSF47473">
    <property type="entry name" value="EF-hand"/>
    <property type="match status" value="1"/>
</dbReference>
<organism evidence="8">
    <name type="scientific">Lotharella oceanica</name>
    <dbReference type="NCBI Taxonomy" id="641309"/>
    <lineage>
        <taxon>Eukaryota</taxon>
        <taxon>Sar</taxon>
        <taxon>Rhizaria</taxon>
        <taxon>Cercozoa</taxon>
        <taxon>Chlorarachniophyceae</taxon>
        <taxon>Lotharella</taxon>
    </lineage>
</organism>
<proteinExistence type="inferred from homology"/>
<dbReference type="InterPro" id="IPR011992">
    <property type="entry name" value="EF-hand-dom_pair"/>
</dbReference>
<dbReference type="PANTHER" id="PTHR23055:SF178">
    <property type="entry name" value="NEUROCALCIN HOMOLOG"/>
    <property type="match status" value="1"/>
</dbReference>
<reference evidence="8" key="1">
    <citation type="submission" date="2021-01" db="EMBL/GenBank/DDBJ databases">
        <authorList>
            <person name="Corre E."/>
            <person name="Pelletier E."/>
            <person name="Niang G."/>
            <person name="Scheremetjew M."/>
            <person name="Finn R."/>
            <person name="Kale V."/>
            <person name="Holt S."/>
            <person name="Cochrane G."/>
            <person name="Meng A."/>
            <person name="Brown T."/>
            <person name="Cohen L."/>
        </authorList>
    </citation>
    <scope>NUCLEOTIDE SEQUENCE</scope>
    <source>
        <strain evidence="8">CCMP622</strain>
    </source>
</reference>
<protein>
    <recommendedName>
        <fullName evidence="7">EF-hand domain-containing protein</fullName>
    </recommendedName>
</protein>
<evidence type="ECO:0000256" key="3">
    <source>
        <dbReference type="ARBA" id="ARBA00022723"/>
    </source>
</evidence>
<feature type="domain" description="EF-hand" evidence="7">
    <location>
        <begin position="258"/>
        <end position="293"/>
    </location>
</feature>
<name>A0A7S2TMM9_9EUKA</name>
<accession>A0A7S2TMM9</accession>
<dbReference type="EMBL" id="HBHP01012692">
    <property type="protein sequence ID" value="CAD9759872.1"/>
    <property type="molecule type" value="Transcribed_RNA"/>
</dbReference>
<evidence type="ECO:0000256" key="6">
    <source>
        <dbReference type="ARBA" id="ARBA00023288"/>
    </source>
</evidence>
<comment type="similarity">
    <text evidence="1">Belongs to the recoverin family.</text>
</comment>
<gene>
    <name evidence="8" type="ORF">LSP00402_LOCUS7879</name>
</gene>
<dbReference type="InterPro" id="IPR018247">
    <property type="entry name" value="EF_Hand_1_Ca_BS"/>
</dbReference>
<dbReference type="Pfam" id="PF13202">
    <property type="entry name" value="EF-hand_5"/>
    <property type="match status" value="1"/>
</dbReference>
<feature type="domain" description="EF-hand" evidence="7">
    <location>
        <begin position="157"/>
        <end position="192"/>
    </location>
</feature>
<keyword evidence="2" id="KW-0519">Myristate</keyword>
<dbReference type="CDD" id="cd00051">
    <property type="entry name" value="EFh"/>
    <property type="match status" value="2"/>
</dbReference>
<evidence type="ECO:0000256" key="2">
    <source>
        <dbReference type="ARBA" id="ARBA00022707"/>
    </source>
</evidence>
<keyword evidence="6" id="KW-0449">Lipoprotein</keyword>
<dbReference type="Gene3D" id="1.10.238.10">
    <property type="entry name" value="EF-hand"/>
    <property type="match status" value="1"/>
</dbReference>
<dbReference type="PROSITE" id="PS50222">
    <property type="entry name" value="EF_HAND_2"/>
    <property type="match status" value="3"/>
</dbReference>